<keyword evidence="1" id="KW-0408">Iron</keyword>
<name>A0A5C8PKA5_9HYPH</name>
<dbReference type="GO" id="GO:0005506">
    <property type="term" value="F:iron ion binding"/>
    <property type="evidence" value="ECO:0007669"/>
    <property type="project" value="UniProtKB-ARBA"/>
</dbReference>
<gene>
    <name evidence="3" type="ORF">FHP25_19380</name>
</gene>
<accession>A0A5C8PKA5</accession>
<dbReference type="OrthoDB" id="9791262at2"/>
<dbReference type="AlphaFoldDB" id="A0A5C8PKA5"/>
<evidence type="ECO:0000313" key="4">
    <source>
        <dbReference type="Proteomes" id="UP000321638"/>
    </source>
</evidence>
<dbReference type="SUPFAM" id="SSF51197">
    <property type="entry name" value="Clavaminate synthase-like"/>
    <property type="match status" value="1"/>
</dbReference>
<dbReference type="Gene3D" id="2.60.120.620">
    <property type="entry name" value="q2cbj1_9rhob like domain"/>
    <property type="match status" value="1"/>
</dbReference>
<dbReference type="PROSITE" id="PS51471">
    <property type="entry name" value="FE2OG_OXY"/>
    <property type="match status" value="1"/>
</dbReference>
<comment type="similarity">
    <text evidence="1">Belongs to the iron/ascorbate-dependent oxidoreductase family.</text>
</comment>
<sequence>MKAHDVLKHPLNVLTREQRDLFLQNGFLVLPDYVPQAWLTRLRDAMSTLLDRSRAVRESDAIYVLEEGHSPQTPRLHRISSPQDQHPVFWDFMTDPVMTDLAADVVGPDVKFHHAKLNVKSGKGSQGFGWHQDIPAWPHTDFSPVTIGVYIDGCRDDQGPLTVARGSHEGPLFSMYDGEGNFVVKIRPQDLGWLKDDMIDSLTGGPGTTVLLNCRIVHGSAPNRAPEARPLLLPVYSSADSFAYTPSPIPSPHQGDIVRGKAARFASFDTRPVEMPPDWRGGYKPVWAHKKPDATERAVGY</sequence>
<feature type="domain" description="Fe2OG dioxygenase" evidence="2">
    <location>
        <begin position="111"/>
        <end position="274"/>
    </location>
</feature>
<dbReference type="GO" id="GO:0016706">
    <property type="term" value="F:2-oxoglutarate-dependent dioxygenase activity"/>
    <property type="evidence" value="ECO:0007669"/>
    <property type="project" value="UniProtKB-ARBA"/>
</dbReference>
<dbReference type="InterPro" id="IPR005123">
    <property type="entry name" value="Oxoglu/Fe-dep_dioxygenase_dom"/>
</dbReference>
<evidence type="ECO:0000256" key="1">
    <source>
        <dbReference type="RuleBase" id="RU003682"/>
    </source>
</evidence>
<evidence type="ECO:0000313" key="3">
    <source>
        <dbReference type="EMBL" id="TXL73818.1"/>
    </source>
</evidence>
<proteinExistence type="inferred from homology"/>
<dbReference type="PANTHER" id="PTHR20883">
    <property type="entry name" value="PHYTANOYL-COA DIOXYGENASE DOMAIN CONTAINING 1"/>
    <property type="match status" value="1"/>
</dbReference>
<dbReference type="Proteomes" id="UP000321638">
    <property type="component" value="Unassembled WGS sequence"/>
</dbReference>
<reference evidence="3 4" key="1">
    <citation type="submission" date="2019-06" db="EMBL/GenBank/DDBJ databases">
        <title>New taxonomy in bacterial strain CC-CFT640, isolated from vineyard.</title>
        <authorList>
            <person name="Lin S.-Y."/>
            <person name="Tsai C.-F."/>
            <person name="Young C.-C."/>
        </authorList>
    </citation>
    <scope>NUCLEOTIDE SEQUENCE [LARGE SCALE GENOMIC DNA]</scope>
    <source>
        <strain evidence="3 4">CC-CFT640</strain>
    </source>
</reference>
<keyword evidence="3" id="KW-0223">Dioxygenase</keyword>
<evidence type="ECO:0000259" key="2">
    <source>
        <dbReference type="PROSITE" id="PS51471"/>
    </source>
</evidence>
<keyword evidence="1" id="KW-0560">Oxidoreductase</keyword>
<dbReference type="InterPro" id="IPR008775">
    <property type="entry name" value="Phytyl_CoA_dOase-like"/>
</dbReference>
<comment type="caution">
    <text evidence="3">The sequence shown here is derived from an EMBL/GenBank/DDBJ whole genome shotgun (WGS) entry which is preliminary data.</text>
</comment>
<keyword evidence="4" id="KW-1185">Reference proteome</keyword>
<dbReference type="EMBL" id="VDUZ01000022">
    <property type="protein sequence ID" value="TXL73818.1"/>
    <property type="molecule type" value="Genomic_DNA"/>
</dbReference>
<keyword evidence="1" id="KW-0479">Metal-binding</keyword>
<dbReference type="Pfam" id="PF05721">
    <property type="entry name" value="PhyH"/>
    <property type="match status" value="1"/>
</dbReference>
<dbReference type="RefSeq" id="WP_147848613.1">
    <property type="nucleotide sequence ID" value="NZ_VDUZ01000022.1"/>
</dbReference>
<organism evidence="3 4">
    <name type="scientific">Vineibacter terrae</name>
    <dbReference type="NCBI Taxonomy" id="2586908"/>
    <lineage>
        <taxon>Bacteria</taxon>
        <taxon>Pseudomonadati</taxon>
        <taxon>Pseudomonadota</taxon>
        <taxon>Alphaproteobacteria</taxon>
        <taxon>Hyphomicrobiales</taxon>
        <taxon>Vineibacter</taxon>
    </lineage>
</organism>
<dbReference type="PANTHER" id="PTHR20883:SF46">
    <property type="entry name" value="PHYTANOYL-COA HYDROXYLASE"/>
    <property type="match status" value="1"/>
</dbReference>
<protein>
    <submittedName>
        <fullName evidence="3">Phytanoyl-CoA dioxygenase family protein</fullName>
    </submittedName>
</protein>